<comment type="caution">
    <text evidence="1">The sequence shown here is derived from an EMBL/GenBank/DDBJ whole genome shotgun (WGS) entry which is preliminary data.</text>
</comment>
<dbReference type="InterPro" id="IPR016787">
    <property type="entry name" value="UCP021328"/>
</dbReference>
<accession>W7B447</accession>
<dbReference type="Proteomes" id="UP000019246">
    <property type="component" value="Unassembled WGS sequence"/>
</dbReference>
<organism evidence="1 2">
    <name type="scientific">Listeria aquatica FSL S10-1188</name>
    <dbReference type="NCBI Taxonomy" id="1265818"/>
    <lineage>
        <taxon>Bacteria</taxon>
        <taxon>Bacillati</taxon>
        <taxon>Bacillota</taxon>
        <taxon>Bacilli</taxon>
        <taxon>Bacillales</taxon>
        <taxon>Listeriaceae</taxon>
        <taxon>Listeria</taxon>
    </lineage>
</organism>
<evidence type="ECO:0000313" key="2">
    <source>
        <dbReference type="Proteomes" id="UP000019246"/>
    </source>
</evidence>
<reference evidence="1 2" key="1">
    <citation type="journal article" date="2014" name="Int. J. Syst. Evol. Microbiol.">
        <title>Listeria floridensis sp. nov., Listeria aquatica sp. nov., Listeria cornellensis sp. nov., Listeria riparia sp. nov. and Listeria grandensis sp. nov., from agricultural and natural environments.</title>
        <authorList>
            <person name="den Bakker H.C."/>
            <person name="Warchocki S."/>
            <person name="Wright E.M."/>
            <person name="Allred A.F."/>
            <person name="Ahlstrom C."/>
            <person name="Manuel C.S."/>
            <person name="Stasiewicz M.J."/>
            <person name="Burrell A."/>
            <person name="Roof S."/>
            <person name="Strawn L."/>
            <person name="Fortes E.D."/>
            <person name="Nightingale K.K."/>
            <person name="Kephart D."/>
            <person name="Wiedmann M."/>
        </authorList>
    </citation>
    <scope>NUCLEOTIDE SEQUENCE [LARGE SCALE GENOMIC DNA]</scope>
    <source>
        <strain evidence="1 2">FSL S10-1188</strain>
    </source>
</reference>
<protein>
    <recommendedName>
        <fullName evidence="3">DUF2992 domain-containing protein</fullName>
    </recommendedName>
</protein>
<evidence type="ECO:0000313" key="1">
    <source>
        <dbReference type="EMBL" id="EUJ19975.1"/>
    </source>
</evidence>
<dbReference type="AlphaFoldDB" id="W7B447"/>
<evidence type="ECO:0008006" key="3">
    <source>
        <dbReference type="Google" id="ProtNLM"/>
    </source>
</evidence>
<name>W7B447_9LIST</name>
<dbReference type="EMBL" id="AOCG01000005">
    <property type="protein sequence ID" value="EUJ19975.1"/>
    <property type="molecule type" value="Genomic_DNA"/>
</dbReference>
<keyword evidence="2" id="KW-1185">Reference proteome</keyword>
<dbReference type="RefSeq" id="WP_052008446.1">
    <property type="nucleotide sequence ID" value="NZ_AOCG01000005.1"/>
</dbReference>
<dbReference type="PATRIC" id="fig|1265818.5.peg.866"/>
<gene>
    <name evidence="1" type="ORF">MAQA_04331</name>
</gene>
<proteinExistence type="predicted"/>
<sequence length="76" mass="8856">MKLTVYFDGTYWCGLVEYEGLCGDYRATKYVFGTEPKNSEIEEFVHLKLQDVVDKNDQNLLHKNSTANIEYKEKKG</sequence>
<dbReference type="Pfam" id="PF11208">
    <property type="entry name" value="DUF2992"/>
    <property type="match status" value="1"/>
</dbReference>
<dbReference type="OrthoDB" id="4570726at2"/>